<dbReference type="InterPro" id="IPR013083">
    <property type="entry name" value="Znf_RING/FYVE/PHD"/>
</dbReference>
<name>A0A1R2CG49_9CILI</name>
<dbReference type="SUPFAM" id="SSF57850">
    <property type="entry name" value="RING/U-box"/>
    <property type="match status" value="1"/>
</dbReference>
<evidence type="ECO:0000256" key="4">
    <source>
        <dbReference type="PROSITE-ProRule" id="PRU00601"/>
    </source>
</evidence>
<dbReference type="AlphaFoldDB" id="A0A1R2CG49"/>
<dbReference type="Gene3D" id="3.30.40.10">
    <property type="entry name" value="Zinc/RING finger domain, C3HC4 (zinc finger)"/>
    <property type="match status" value="1"/>
</dbReference>
<dbReference type="EMBL" id="MPUH01000164">
    <property type="protein sequence ID" value="OMJ87920.1"/>
    <property type="molecule type" value="Genomic_DNA"/>
</dbReference>
<evidence type="ECO:0000259" key="6">
    <source>
        <dbReference type="PROSITE" id="PS50089"/>
    </source>
</evidence>
<dbReference type="SUPFAM" id="SSF161219">
    <property type="entry name" value="CHY zinc finger-like"/>
    <property type="match status" value="1"/>
</dbReference>
<dbReference type="InterPro" id="IPR001841">
    <property type="entry name" value="Znf_RING"/>
</dbReference>
<keyword evidence="1" id="KW-0479">Metal-binding</keyword>
<dbReference type="PROSITE" id="PS51266">
    <property type="entry name" value="ZF_CHY"/>
    <property type="match status" value="1"/>
</dbReference>
<evidence type="ECO:0000313" key="9">
    <source>
        <dbReference type="Proteomes" id="UP000187209"/>
    </source>
</evidence>
<comment type="caution">
    <text evidence="8">The sequence shown here is derived from an EMBL/GenBank/DDBJ whole genome shotgun (WGS) entry which is preliminary data.</text>
</comment>
<evidence type="ECO:0000259" key="7">
    <source>
        <dbReference type="PROSITE" id="PS51266"/>
    </source>
</evidence>
<feature type="coiled-coil region" evidence="5">
    <location>
        <begin position="95"/>
        <end position="129"/>
    </location>
</feature>
<dbReference type="GO" id="GO:0016567">
    <property type="term" value="P:protein ubiquitination"/>
    <property type="evidence" value="ECO:0007669"/>
    <property type="project" value="TreeGrafter"/>
</dbReference>
<dbReference type="InterPro" id="IPR037274">
    <property type="entry name" value="Znf_CHY_sf"/>
</dbReference>
<dbReference type="Pfam" id="PF13445">
    <property type="entry name" value="zf-RING_UBOX"/>
    <property type="match status" value="1"/>
</dbReference>
<organism evidence="8 9">
    <name type="scientific">Stentor coeruleus</name>
    <dbReference type="NCBI Taxonomy" id="5963"/>
    <lineage>
        <taxon>Eukaryota</taxon>
        <taxon>Sar</taxon>
        <taxon>Alveolata</taxon>
        <taxon>Ciliophora</taxon>
        <taxon>Postciliodesmatophora</taxon>
        <taxon>Heterotrichea</taxon>
        <taxon>Heterotrichida</taxon>
        <taxon>Stentoridae</taxon>
        <taxon>Stentor</taxon>
    </lineage>
</organism>
<dbReference type="Proteomes" id="UP000187209">
    <property type="component" value="Unassembled WGS sequence"/>
</dbReference>
<evidence type="ECO:0008006" key="10">
    <source>
        <dbReference type="Google" id="ProtNLM"/>
    </source>
</evidence>
<evidence type="ECO:0000256" key="3">
    <source>
        <dbReference type="ARBA" id="ARBA00022833"/>
    </source>
</evidence>
<dbReference type="InterPro" id="IPR008913">
    <property type="entry name" value="Znf_CHY"/>
</dbReference>
<dbReference type="GO" id="GO:0008270">
    <property type="term" value="F:zinc ion binding"/>
    <property type="evidence" value="ECO:0007669"/>
    <property type="project" value="UniProtKB-KW"/>
</dbReference>
<dbReference type="GO" id="GO:0006511">
    <property type="term" value="P:ubiquitin-dependent protein catabolic process"/>
    <property type="evidence" value="ECO:0007669"/>
    <property type="project" value="TreeGrafter"/>
</dbReference>
<accession>A0A1R2CG49</accession>
<sequence>MEFIDCPVCTETFNRSNRLPLVLICGHSICKTCTLDLIENRKSIMCPLDRKLDPRPLNQISSSYTILELIEHVSAMNNKLKFLALTPTERADIISQEANEKLEMIDSSTEKLEERIKEVEMIKKDINGEIDAAFGKIIYAVKERQNALKNEVNSLVDENVERYSMILGEMVDIKQRIEEKIDELNENSQNVVYELPAYVPDVPDQSLKLKFVEDSDKLLSLIRHYGRVRNMTTSVPFNCDHFTNITYWMVPPCCYQYYCCNKCHDKKESHSWTYANRMVCMFCEKEQDYRKLPNQCEFCSAKHTGVISRN</sequence>
<keyword evidence="2 4" id="KW-0863">Zinc-finger</keyword>
<dbReference type="GO" id="GO:0005634">
    <property type="term" value="C:nucleus"/>
    <property type="evidence" value="ECO:0007669"/>
    <property type="project" value="TreeGrafter"/>
</dbReference>
<evidence type="ECO:0000313" key="8">
    <source>
        <dbReference type="EMBL" id="OMJ87920.1"/>
    </source>
</evidence>
<reference evidence="8 9" key="1">
    <citation type="submission" date="2016-11" db="EMBL/GenBank/DDBJ databases">
        <title>The macronuclear genome of Stentor coeruleus: a giant cell with tiny introns.</title>
        <authorList>
            <person name="Slabodnick M."/>
            <person name="Ruby J.G."/>
            <person name="Reiff S.B."/>
            <person name="Swart E.C."/>
            <person name="Gosai S."/>
            <person name="Prabakaran S."/>
            <person name="Witkowska E."/>
            <person name="Larue G.E."/>
            <person name="Fisher S."/>
            <person name="Freeman R.M."/>
            <person name="Gunawardena J."/>
            <person name="Chu W."/>
            <person name="Stover N.A."/>
            <person name="Gregory B.D."/>
            <person name="Nowacki M."/>
            <person name="Derisi J."/>
            <person name="Roy S.W."/>
            <person name="Marshall W.F."/>
            <person name="Sood P."/>
        </authorList>
    </citation>
    <scope>NUCLEOTIDE SEQUENCE [LARGE SCALE GENOMIC DNA]</scope>
    <source>
        <strain evidence="8">WM001</strain>
    </source>
</reference>
<gene>
    <name evidence="8" type="ORF">SteCoe_10241</name>
</gene>
<feature type="domain" description="CHY-type" evidence="7">
    <location>
        <begin position="232"/>
        <end position="301"/>
    </location>
</feature>
<dbReference type="PROSITE" id="PS50089">
    <property type="entry name" value="ZF_RING_2"/>
    <property type="match status" value="1"/>
</dbReference>
<protein>
    <recommendedName>
        <fullName evidence="10">RING-type domain-containing protein</fullName>
    </recommendedName>
</protein>
<keyword evidence="9" id="KW-1185">Reference proteome</keyword>
<dbReference type="InterPro" id="IPR027370">
    <property type="entry name" value="Znf-RING_euk"/>
</dbReference>
<dbReference type="GO" id="GO:0061630">
    <property type="term" value="F:ubiquitin protein ligase activity"/>
    <property type="evidence" value="ECO:0007669"/>
    <property type="project" value="TreeGrafter"/>
</dbReference>
<dbReference type="SMART" id="SM00184">
    <property type="entry name" value="RING"/>
    <property type="match status" value="1"/>
</dbReference>
<evidence type="ECO:0000256" key="2">
    <source>
        <dbReference type="ARBA" id="ARBA00022771"/>
    </source>
</evidence>
<evidence type="ECO:0000256" key="1">
    <source>
        <dbReference type="ARBA" id="ARBA00022723"/>
    </source>
</evidence>
<dbReference type="OrthoDB" id="436871at2759"/>
<feature type="coiled-coil region" evidence="5">
    <location>
        <begin position="167"/>
        <end position="194"/>
    </location>
</feature>
<dbReference type="PANTHER" id="PTHR21319:SF53">
    <property type="entry name" value="RING FINGER AND CHY ZINC FINGER DOMAIN-CONTAINING PROTEIN 1"/>
    <property type="match status" value="1"/>
</dbReference>
<evidence type="ECO:0000256" key="5">
    <source>
        <dbReference type="SAM" id="Coils"/>
    </source>
</evidence>
<proteinExistence type="predicted"/>
<keyword evidence="3" id="KW-0862">Zinc</keyword>
<feature type="domain" description="RING-type" evidence="6">
    <location>
        <begin position="6"/>
        <end position="50"/>
    </location>
</feature>
<keyword evidence="5" id="KW-0175">Coiled coil</keyword>
<dbReference type="PANTHER" id="PTHR21319">
    <property type="entry name" value="RING FINGER AND CHY ZINC FINGER DOMAIN-CONTAINING PROTEIN 1"/>
    <property type="match status" value="1"/>
</dbReference>